<gene>
    <name evidence="1" type="ORF">M9Y10_029661</name>
</gene>
<name>A0ABR2KMQ3_9EUKA</name>
<accession>A0ABR2KMQ3</accession>
<evidence type="ECO:0000313" key="1">
    <source>
        <dbReference type="EMBL" id="KAK8892433.1"/>
    </source>
</evidence>
<protein>
    <recommendedName>
        <fullName evidence="3">Viral A-type inclusion protein</fullName>
    </recommendedName>
</protein>
<comment type="caution">
    <text evidence="1">The sequence shown here is derived from an EMBL/GenBank/DDBJ whole genome shotgun (WGS) entry which is preliminary data.</text>
</comment>
<keyword evidence="2" id="KW-1185">Reference proteome</keyword>
<evidence type="ECO:0008006" key="3">
    <source>
        <dbReference type="Google" id="ProtNLM"/>
    </source>
</evidence>
<proteinExistence type="predicted"/>
<evidence type="ECO:0000313" key="2">
    <source>
        <dbReference type="Proteomes" id="UP001470230"/>
    </source>
</evidence>
<sequence length="184" mass="22166">MHSQYAYFTHKDLENITSFFNDNKKGSSEDQEDKQVLKKKKTITYNIQAIERQNAKLKNINLLLKKSIDEINDEDFFERSNKNIKTINTHIDKLKKVRVENPNIEVNDILHHEKIEDNLFQFYQNEINRMKIQNIQNGRAFNRFFENETNKIKKYDSNQIKDQKLHTTNEIQLMHDLNFNIMNM</sequence>
<reference evidence="1 2" key="1">
    <citation type="submission" date="2024-04" db="EMBL/GenBank/DDBJ databases">
        <title>Tritrichomonas musculus Genome.</title>
        <authorList>
            <person name="Alves-Ferreira E."/>
            <person name="Grigg M."/>
            <person name="Lorenzi H."/>
            <person name="Galac M."/>
        </authorList>
    </citation>
    <scope>NUCLEOTIDE SEQUENCE [LARGE SCALE GENOMIC DNA]</scope>
    <source>
        <strain evidence="1 2">EAF2021</strain>
    </source>
</reference>
<organism evidence="1 2">
    <name type="scientific">Tritrichomonas musculus</name>
    <dbReference type="NCBI Taxonomy" id="1915356"/>
    <lineage>
        <taxon>Eukaryota</taxon>
        <taxon>Metamonada</taxon>
        <taxon>Parabasalia</taxon>
        <taxon>Tritrichomonadida</taxon>
        <taxon>Tritrichomonadidae</taxon>
        <taxon>Tritrichomonas</taxon>
    </lineage>
</organism>
<dbReference type="Proteomes" id="UP001470230">
    <property type="component" value="Unassembled WGS sequence"/>
</dbReference>
<dbReference type="EMBL" id="JAPFFF010000004">
    <property type="protein sequence ID" value="KAK8892433.1"/>
    <property type="molecule type" value="Genomic_DNA"/>
</dbReference>